<dbReference type="STRING" id="363331.RM51_05880"/>
<name>A0A0B4DIN1_9FLAO</name>
<dbReference type="Proteomes" id="UP000031167">
    <property type="component" value="Unassembled WGS sequence"/>
</dbReference>
<keyword evidence="2" id="KW-1185">Reference proteome</keyword>
<organism evidence="1 2">
    <name type="scientific">Chryseobacterium taiwanense</name>
    <dbReference type="NCBI Taxonomy" id="363331"/>
    <lineage>
        <taxon>Bacteria</taxon>
        <taxon>Pseudomonadati</taxon>
        <taxon>Bacteroidota</taxon>
        <taxon>Flavobacteriia</taxon>
        <taxon>Flavobacteriales</taxon>
        <taxon>Weeksellaceae</taxon>
        <taxon>Chryseobacterium group</taxon>
        <taxon>Chryseobacterium</taxon>
    </lineage>
</organism>
<gene>
    <name evidence="1" type="ORF">RM51_05880</name>
</gene>
<reference evidence="1 2" key="1">
    <citation type="submission" date="2014-12" db="EMBL/GenBank/DDBJ databases">
        <title>Genome sequencing of Chryseobacterium taiwanense TPW19.</title>
        <authorList>
            <person name="Tan P.W."/>
            <person name="Chan K.-G."/>
        </authorList>
    </citation>
    <scope>NUCLEOTIDE SEQUENCE [LARGE SCALE GENOMIC DNA]</scope>
    <source>
        <strain evidence="1 2">TPW19</strain>
    </source>
</reference>
<comment type="caution">
    <text evidence="1">The sequence shown here is derived from an EMBL/GenBank/DDBJ whole genome shotgun (WGS) entry which is preliminary data.</text>
</comment>
<sequence length="146" mass="17341">MINKRTIIFFIIIIYSNAFSQQKVLKELNEKTFSWVSNTKSHINAKDTLQIDLHFTNNKIEFIPKLSSFKSESLEKVSWTEQRPEYYSFKIKNNILFFIDQDHKTARSFKIIKEKNQIVKIIDSKSSKQYLLNQNFQKSSPPRISD</sequence>
<dbReference type="EMBL" id="JWTA01000004">
    <property type="protein sequence ID" value="KIC64240.1"/>
    <property type="molecule type" value="Genomic_DNA"/>
</dbReference>
<protein>
    <submittedName>
        <fullName evidence="1">Uncharacterized protein</fullName>
    </submittedName>
</protein>
<proteinExistence type="predicted"/>
<evidence type="ECO:0000313" key="1">
    <source>
        <dbReference type="EMBL" id="KIC64240.1"/>
    </source>
</evidence>
<dbReference type="OrthoDB" id="9842891at2"/>
<dbReference type="RefSeq" id="WP_039366087.1">
    <property type="nucleotide sequence ID" value="NZ_JWTA01000004.1"/>
</dbReference>
<evidence type="ECO:0000313" key="2">
    <source>
        <dbReference type="Proteomes" id="UP000031167"/>
    </source>
</evidence>
<accession>A0A0B4DIN1</accession>
<dbReference type="AlphaFoldDB" id="A0A0B4DIN1"/>